<dbReference type="AlphaFoldDB" id="A0A4Y9NVF0"/>
<dbReference type="Proteomes" id="UP000297700">
    <property type="component" value="Unassembled WGS sequence"/>
</dbReference>
<evidence type="ECO:0000256" key="1">
    <source>
        <dbReference type="SAM" id="MobiDB-lite"/>
    </source>
</evidence>
<evidence type="ECO:0000313" key="3">
    <source>
        <dbReference type="Proteomes" id="UP000297700"/>
    </source>
</evidence>
<proteinExistence type="predicted"/>
<feature type="compositionally biased region" description="Gly residues" evidence="1">
    <location>
        <begin position="44"/>
        <end position="55"/>
    </location>
</feature>
<gene>
    <name evidence="2" type="ORF">E4K64_27850</name>
</gene>
<organism evidence="2 3">
    <name type="scientific">Bradyrhizobium frederickii</name>
    <dbReference type="NCBI Taxonomy" id="2560054"/>
    <lineage>
        <taxon>Bacteria</taxon>
        <taxon>Pseudomonadati</taxon>
        <taxon>Pseudomonadota</taxon>
        <taxon>Alphaproteobacteria</taxon>
        <taxon>Hyphomicrobiales</taxon>
        <taxon>Nitrobacteraceae</taxon>
        <taxon>Bradyrhizobium</taxon>
    </lineage>
</organism>
<feature type="region of interest" description="Disordered" evidence="1">
    <location>
        <begin position="1"/>
        <end position="63"/>
    </location>
</feature>
<accession>A0A4Y9NVF0</accession>
<comment type="caution">
    <text evidence="2">The sequence shown here is derived from an EMBL/GenBank/DDBJ whole genome shotgun (WGS) entry which is preliminary data.</text>
</comment>
<sequence length="63" mass="6201">MAFVRGGTPSPPGDDLKFQSTSLTSDAIAKSGAGAVHHDHHGNNGWGNGGGGGSPNGKDDSGR</sequence>
<reference evidence="2 3" key="1">
    <citation type="submission" date="2019-03" db="EMBL/GenBank/DDBJ databases">
        <title>Bradyrhizobium strains diversity.</title>
        <authorList>
            <person name="Urquiaga M.C.O."/>
            <person name="Hungria M."/>
            <person name="Delamuta J.R.M."/>
            <person name="Klepa M.S."/>
        </authorList>
    </citation>
    <scope>NUCLEOTIDE SEQUENCE [LARGE SCALE GENOMIC DNA]</scope>
    <source>
        <strain evidence="2 3">CNPSo 3426</strain>
    </source>
</reference>
<protein>
    <submittedName>
        <fullName evidence="2">Uncharacterized protein</fullName>
    </submittedName>
</protein>
<evidence type="ECO:0000313" key="2">
    <source>
        <dbReference type="EMBL" id="TFV71228.1"/>
    </source>
</evidence>
<name>A0A4Y9NVF0_9BRAD</name>
<dbReference type="EMBL" id="SPQS01000018">
    <property type="protein sequence ID" value="TFV71228.1"/>
    <property type="molecule type" value="Genomic_DNA"/>
</dbReference>